<name>A0A843B7H3_9BURK</name>
<dbReference type="Proteomes" id="UP000530032">
    <property type="component" value="Unassembled WGS sequence"/>
</dbReference>
<evidence type="ECO:0000313" key="1">
    <source>
        <dbReference type="EMBL" id="MBI1626753.1"/>
    </source>
</evidence>
<accession>A0A843B7H3</accession>
<evidence type="ECO:0008006" key="3">
    <source>
        <dbReference type="Google" id="ProtNLM"/>
    </source>
</evidence>
<comment type="caution">
    <text evidence="1">The sequence shown here is derived from an EMBL/GenBank/DDBJ whole genome shotgun (WGS) entry which is preliminary data.</text>
</comment>
<reference evidence="1" key="1">
    <citation type="submission" date="2020-12" db="EMBL/GenBank/DDBJ databases">
        <title>Comamonas sp. nov., isolated from stream water.</title>
        <authorList>
            <person name="Park K.-H."/>
        </authorList>
    </citation>
    <scope>NUCLEOTIDE SEQUENCE</scope>
    <source>
        <strain evidence="1">EJ-4</strain>
    </source>
</reference>
<dbReference type="AlphaFoldDB" id="A0A843B7H3"/>
<protein>
    <recommendedName>
        <fullName evidence="3">DUF3168 domain-containing protein</fullName>
    </recommendedName>
</protein>
<evidence type="ECO:0000313" key="2">
    <source>
        <dbReference type="Proteomes" id="UP000530032"/>
    </source>
</evidence>
<keyword evidence="2" id="KW-1185">Reference proteome</keyword>
<gene>
    <name evidence="1" type="ORF">HF327_019950</name>
</gene>
<sequence length="137" mass="14512">MLLLESALKARLQALAVLASWHVRGASEHCDRSQVPAIEIRMVGAAPGDVSREAAQLEPRWSCVLVAKRSAQAASDLDAAMTAVIGGLHGFKPVSADGRTWSELNVAGVREAEFSDAGLVGYSVEFTCVSVFESLDV</sequence>
<dbReference type="RefSeq" id="WP_198462119.1">
    <property type="nucleotide sequence ID" value="NZ_JABBCQ020000024.1"/>
</dbReference>
<dbReference type="EMBL" id="JABBCQ020000024">
    <property type="protein sequence ID" value="MBI1626753.1"/>
    <property type="molecule type" value="Genomic_DNA"/>
</dbReference>
<proteinExistence type="predicted"/>
<organism evidence="1 2">
    <name type="scientific">Comamonas suwonensis</name>
    <dbReference type="NCBI Taxonomy" id="2606214"/>
    <lineage>
        <taxon>Bacteria</taxon>
        <taxon>Pseudomonadati</taxon>
        <taxon>Pseudomonadota</taxon>
        <taxon>Betaproteobacteria</taxon>
        <taxon>Burkholderiales</taxon>
        <taxon>Comamonadaceae</taxon>
        <taxon>Comamonas</taxon>
    </lineage>
</organism>